<reference evidence="1" key="1">
    <citation type="submission" date="2021-11" db="EMBL/GenBank/DDBJ databases">
        <authorList>
            <person name="Schell T."/>
        </authorList>
    </citation>
    <scope>NUCLEOTIDE SEQUENCE</scope>
    <source>
        <strain evidence="1">M5</strain>
    </source>
</reference>
<dbReference type="AlphaFoldDB" id="A0A8J2RQA0"/>
<proteinExistence type="predicted"/>
<accession>A0A8J2RQA0</accession>
<dbReference type="Proteomes" id="UP000789390">
    <property type="component" value="Unassembled WGS sequence"/>
</dbReference>
<name>A0A8J2RQA0_9CRUS</name>
<gene>
    <name evidence="1" type="ORF">DGAL_LOCUS3101</name>
</gene>
<evidence type="ECO:0000313" key="2">
    <source>
        <dbReference type="Proteomes" id="UP000789390"/>
    </source>
</evidence>
<sequence length="76" mass="8895">MFRSNLERVTFPAFEAGGNRVRWSARVLLSLVFHPRAVHSVCSVWDDIVVEEADDRELWYIVLPVRRRKDNKIQAA</sequence>
<dbReference type="EMBL" id="CAKKLH010000046">
    <property type="protein sequence ID" value="CAH0100813.1"/>
    <property type="molecule type" value="Genomic_DNA"/>
</dbReference>
<evidence type="ECO:0000313" key="1">
    <source>
        <dbReference type="EMBL" id="CAH0100813.1"/>
    </source>
</evidence>
<comment type="caution">
    <text evidence="1">The sequence shown here is derived from an EMBL/GenBank/DDBJ whole genome shotgun (WGS) entry which is preliminary data.</text>
</comment>
<keyword evidence="2" id="KW-1185">Reference proteome</keyword>
<protein>
    <submittedName>
        <fullName evidence="1">Uncharacterized protein</fullName>
    </submittedName>
</protein>
<organism evidence="1 2">
    <name type="scientific">Daphnia galeata</name>
    <dbReference type="NCBI Taxonomy" id="27404"/>
    <lineage>
        <taxon>Eukaryota</taxon>
        <taxon>Metazoa</taxon>
        <taxon>Ecdysozoa</taxon>
        <taxon>Arthropoda</taxon>
        <taxon>Crustacea</taxon>
        <taxon>Branchiopoda</taxon>
        <taxon>Diplostraca</taxon>
        <taxon>Cladocera</taxon>
        <taxon>Anomopoda</taxon>
        <taxon>Daphniidae</taxon>
        <taxon>Daphnia</taxon>
    </lineage>
</organism>